<dbReference type="InterPro" id="IPR015424">
    <property type="entry name" value="PyrdxlP-dep_Trfase"/>
</dbReference>
<dbReference type="InterPro" id="IPR015421">
    <property type="entry name" value="PyrdxlP-dep_Trfase_major"/>
</dbReference>
<reference evidence="8" key="1">
    <citation type="submission" date="2023-08" db="EMBL/GenBank/DDBJ databases">
        <title>Rhodospirillaceae gen. nov., a novel taxon isolated from the Yangtze River Yuezi River estuary sludge.</title>
        <authorList>
            <person name="Ruan L."/>
        </authorList>
    </citation>
    <scope>NUCLEOTIDE SEQUENCE [LARGE SCALE GENOMIC DNA]</scope>
    <source>
        <strain evidence="8">R-7</strain>
    </source>
</reference>
<comment type="similarity">
    <text evidence="2 6">Belongs to the class-III pyridoxal-phosphate-dependent aminotransferase family.</text>
</comment>
<protein>
    <submittedName>
        <fullName evidence="7">4-aminobutyrate--2-oxoglutarate transaminase</fullName>
        <ecNumber evidence="7">2.6.1.19</ecNumber>
    </submittedName>
</protein>
<dbReference type="Gene3D" id="3.90.1150.10">
    <property type="entry name" value="Aspartate Aminotransferase, domain 1"/>
    <property type="match status" value="1"/>
</dbReference>
<proteinExistence type="inferred from homology"/>
<dbReference type="InterPro" id="IPR004632">
    <property type="entry name" value="4NH2But_aminotransferase_bac"/>
</dbReference>
<evidence type="ECO:0000256" key="3">
    <source>
        <dbReference type="ARBA" id="ARBA00022576"/>
    </source>
</evidence>
<evidence type="ECO:0000256" key="2">
    <source>
        <dbReference type="ARBA" id="ARBA00008954"/>
    </source>
</evidence>
<dbReference type="Proteomes" id="UP001230156">
    <property type="component" value="Unassembled WGS sequence"/>
</dbReference>
<evidence type="ECO:0000256" key="5">
    <source>
        <dbReference type="ARBA" id="ARBA00022898"/>
    </source>
</evidence>
<evidence type="ECO:0000313" key="8">
    <source>
        <dbReference type="Proteomes" id="UP001230156"/>
    </source>
</evidence>
<name>A0ABU0YL21_9PROT</name>
<dbReference type="Pfam" id="PF00202">
    <property type="entry name" value="Aminotran_3"/>
    <property type="match status" value="1"/>
</dbReference>
<evidence type="ECO:0000256" key="4">
    <source>
        <dbReference type="ARBA" id="ARBA00022679"/>
    </source>
</evidence>
<dbReference type="PROSITE" id="PS00600">
    <property type="entry name" value="AA_TRANSFER_CLASS_3"/>
    <property type="match status" value="1"/>
</dbReference>
<dbReference type="CDD" id="cd00610">
    <property type="entry name" value="OAT_like"/>
    <property type="match status" value="1"/>
</dbReference>
<accession>A0ABU0YL21</accession>
<evidence type="ECO:0000313" key="7">
    <source>
        <dbReference type="EMBL" id="MDQ7247433.1"/>
    </source>
</evidence>
<dbReference type="InterPro" id="IPR015422">
    <property type="entry name" value="PyrdxlP-dep_Trfase_small"/>
</dbReference>
<evidence type="ECO:0000256" key="1">
    <source>
        <dbReference type="ARBA" id="ARBA00001933"/>
    </source>
</evidence>
<dbReference type="InterPro" id="IPR005814">
    <property type="entry name" value="Aminotrans_3"/>
</dbReference>
<evidence type="ECO:0000256" key="6">
    <source>
        <dbReference type="RuleBase" id="RU003560"/>
    </source>
</evidence>
<dbReference type="PIRSF" id="PIRSF000521">
    <property type="entry name" value="Transaminase_4ab_Lys_Orn"/>
    <property type="match status" value="1"/>
</dbReference>
<dbReference type="InterPro" id="IPR049704">
    <property type="entry name" value="Aminotrans_3_PPA_site"/>
</dbReference>
<dbReference type="RefSeq" id="WP_379954834.1">
    <property type="nucleotide sequence ID" value="NZ_JAUYVI010000002.1"/>
</dbReference>
<dbReference type="SUPFAM" id="SSF53383">
    <property type="entry name" value="PLP-dependent transferases"/>
    <property type="match status" value="1"/>
</dbReference>
<dbReference type="Gene3D" id="3.40.640.10">
    <property type="entry name" value="Type I PLP-dependent aspartate aminotransferase-like (Major domain)"/>
    <property type="match status" value="1"/>
</dbReference>
<keyword evidence="8" id="KW-1185">Reference proteome</keyword>
<dbReference type="PANTHER" id="PTHR11986:SF58">
    <property type="entry name" value="LEUCINE_METHIONINE RACEMASE"/>
    <property type="match status" value="1"/>
</dbReference>
<keyword evidence="5 6" id="KW-0663">Pyridoxal phosphate</keyword>
<dbReference type="GO" id="GO:0034386">
    <property type="term" value="F:4-aminobutyrate:2-oxoglutarate transaminase activity"/>
    <property type="evidence" value="ECO:0007669"/>
    <property type="project" value="UniProtKB-EC"/>
</dbReference>
<comment type="cofactor">
    <cofactor evidence="1">
        <name>pyridoxal 5'-phosphate</name>
        <dbReference type="ChEBI" id="CHEBI:597326"/>
    </cofactor>
</comment>
<dbReference type="EMBL" id="JAUYVI010000002">
    <property type="protein sequence ID" value="MDQ7247433.1"/>
    <property type="molecule type" value="Genomic_DNA"/>
</dbReference>
<dbReference type="PANTHER" id="PTHR11986">
    <property type="entry name" value="AMINOTRANSFERASE CLASS III"/>
    <property type="match status" value="1"/>
</dbReference>
<dbReference type="NCBIfam" id="TIGR00700">
    <property type="entry name" value="GABAtrnsam"/>
    <property type="match status" value="1"/>
</dbReference>
<gene>
    <name evidence="7" type="primary">gabT</name>
    <name evidence="7" type="ORF">Q8A70_07130</name>
</gene>
<dbReference type="EC" id="2.6.1.19" evidence="7"/>
<keyword evidence="4 7" id="KW-0808">Transferase</keyword>
<dbReference type="InterPro" id="IPR050103">
    <property type="entry name" value="Class-III_PLP-dep_AT"/>
</dbReference>
<organism evidence="7 8">
    <name type="scientific">Dongia sedimenti</name>
    <dbReference type="NCBI Taxonomy" id="3064282"/>
    <lineage>
        <taxon>Bacteria</taxon>
        <taxon>Pseudomonadati</taxon>
        <taxon>Pseudomonadota</taxon>
        <taxon>Alphaproteobacteria</taxon>
        <taxon>Rhodospirillales</taxon>
        <taxon>Dongiaceae</taxon>
        <taxon>Dongia</taxon>
    </lineage>
</organism>
<keyword evidence="3 7" id="KW-0032">Aminotransferase</keyword>
<comment type="caution">
    <text evidence="7">The sequence shown here is derived from an EMBL/GenBank/DDBJ whole genome shotgun (WGS) entry which is preliminary data.</text>
</comment>
<sequence>MSANASLHQRRGAAVPRGVGNAYAVYAKSANNSEITDEEGKKYIDFAGGIAVVNTGHCHPKVIAAVKAQVEQLTHACFQVTPYEPYIRLAERINDMVPGKSPKKTIFLTTGAEAVENAVKIARAYTKRSGIIAFSGAFHGRTMMGMALTGKYAPYKIGFGPFPSDVYHVPFPDPALKDDGAAALKHLDYIFKADIGPDNVAAIIIEPVQGEGGFNIVPFSFMKALRELCTKHGIVFIVDEIQSGFARTGKMFAVEHSGIEPDLVTMAKSMAGGFPISAVCGKAEIMDAPAPGGLGGTYAGSPIGCAAANAVIDVMEEENLVERANVIGKRMLERLNDMKRKNSFGNRIGDIRGLGAMVACDLVKSDGTPDADLTKAVVTKAAENGLVLLSCGVNANVLRFLMPLTIPEKQLEAGFDILEKTIGQAIEATAKVA</sequence>